<gene>
    <name evidence="1" type="primary">Acey_s0002.g702</name>
    <name evidence="1" type="ORF">Y032_0002g702</name>
</gene>
<proteinExistence type="predicted"/>
<dbReference type="Proteomes" id="UP000024635">
    <property type="component" value="Unassembled WGS sequence"/>
</dbReference>
<organism evidence="1 2">
    <name type="scientific">Ancylostoma ceylanicum</name>
    <dbReference type="NCBI Taxonomy" id="53326"/>
    <lineage>
        <taxon>Eukaryota</taxon>
        <taxon>Metazoa</taxon>
        <taxon>Ecdysozoa</taxon>
        <taxon>Nematoda</taxon>
        <taxon>Chromadorea</taxon>
        <taxon>Rhabditida</taxon>
        <taxon>Rhabditina</taxon>
        <taxon>Rhabditomorpha</taxon>
        <taxon>Strongyloidea</taxon>
        <taxon>Ancylostomatidae</taxon>
        <taxon>Ancylostomatinae</taxon>
        <taxon>Ancylostoma</taxon>
    </lineage>
</organism>
<dbReference type="AlphaFoldDB" id="A0A016W2Q4"/>
<evidence type="ECO:0000313" key="2">
    <source>
        <dbReference type="Proteomes" id="UP000024635"/>
    </source>
</evidence>
<reference evidence="2" key="1">
    <citation type="journal article" date="2015" name="Nat. Genet.">
        <title>The genome and transcriptome of the zoonotic hookworm Ancylostoma ceylanicum identify infection-specific gene families.</title>
        <authorList>
            <person name="Schwarz E.M."/>
            <person name="Hu Y."/>
            <person name="Antoshechkin I."/>
            <person name="Miller M.M."/>
            <person name="Sternberg P.W."/>
            <person name="Aroian R.V."/>
        </authorList>
    </citation>
    <scope>NUCLEOTIDE SEQUENCE</scope>
    <source>
        <strain evidence="2">HY135</strain>
    </source>
</reference>
<protein>
    <submittedName>
        <fullName evidence="1">Uncharacterized protein</fullName>
    </submittedName>
</protein>
<name>A0A016W2Q4_9BILA</name>
<dbReference type="EMBL" id="JARK01001338">
    <property type="protein sequence ID" value="EYC33283.1"/>
    <property type="molecule type" value="Genomic_DNA"/>
</dbReference>
<keyword evidence="2" id="KW-1185">Reference proteome</keyword>
<evidence type="ECO:0000313" key="1">
    <source>
        <dbReference type="EMBL" id="EYC33283.1"/>
    </source>
</evidence>
<comment type="caution">
    <text evidence="1">The sequence shown here is derived from an EMBL/GenBank/DDBJ whole genome shotgun (WGS) entry which is preliminary data.</text>
</comment>
<sequence>MSAYATRTTGMKQYVQPVLCSKKKVELIVTFITVSICLILNERCGESMLLVRGSSRRRRDSAAATLRNRTRNRLHCLYFIPVYIFEKDCTLKAAPAEILALEISTSFGGFRDGKLIGRDETA</sequence>
<accession>A0A016W2Q4</accession>